<dbReference type="InterPro" id="IPR002110">
    <property type="entry name" value="Ankyrin_rpt"/>
</dbReference>
<keyword evidence="9" id="KW-1185">Reference proteome</keyword>
<dbReference type="EMBL" id="JADWDJ010000014">
    <property type="protein sequence ID" value="KAG5270519.1"/>
    <property type="molecule type" value="Genomic_DNA"/>
</dbReference>
<dbReference type="SMART" id="SM00248">
    <property type="entry name" value="ANK"/>
    <property type="match status" value="6"/>
</dbReference>
<evidence type="ECO:0000313" key="9">
    <source>
        <dbReference type="Proteomes" id="UP000823561"/>
    </source>
</evidence>
<dbReference type="InterPro" id="IPR036770">
    <property type="entry name" value="Ankyrin_rpt-contain_sf"/>
</dbReference>
<gene>
    <name evidence="8" type="ORF">AALO_G00193580</name>
</gene>
<evidence type="ECO:0000256" key="5">
    <source>
        <dbReference type="ARBA" id="ARBA00023043"/>
    </source>
</evidence>
<comment type="caution">
    <text evidence="8">The sequence shown here is derived from an EMBL/GenBank/DDBJ whole genome shotgun (WGS) entry which is preliminary data.</text>
</comment>
<evidence type="ECO:0000256" key="6">
    <source>
        <dbReference type="PROSITE-ProRule" id="PRU00023"/>
    </source>
</evidence>
<protein>
    <recommendedName>
        <fullName evidence="7">SOCS box domain-containing protein</fullName>
    </recommendedName>
</protein>
<evidence type="ECO:0000259" key="7">
    <source>
        <dbReference type="PROSITE" id="PS50225"/>
    </source>
</evidence>
<evidence type="ECO:0000256" key="1">
    <source>
        <dbReference type="ARBA" id="ARBA00004906"/>
    </source>
</evidence>
<feature type="repeat" description="ANK" evidence="6">
    <location>
        <begin position="191"/>
        <end position="223"/>
    </location>
</feature>
<dbReference type="GO" id="GO:0045732">
    <property type="term" value="P:positive regulation of protein catabolic process"/>
    <property type="evidence" value="ECO:0007669"/>
    <property type="project" value="TreeGrafter"/>
</dbReference>
<dbReference type="InterPro" id="IPR036036">
    <property type="entry name" value="SOCS_box-like_dom_sf"/>
</dbReference>
<feature type="repeat" description="ANK" evidence="6">
    <location>
        <begin position="60"/>
        <end position="92"/>
    </location>
</feature>
<feature type="domain" description="SOCS box" evidence="7">
    <location>
        <begin position="236"/>
        <end position="288"/>
    </location>
</feature>
<evidence type="ECO:0000313" key="8">
    <source>
        <dbReference type="EMBL" id="KAG5270519.1"/>
    </source>
</evidence>
<dbReference type="GO" id="GO:0016567">
    <property type="term" value="P:protein ubiquitination"/>
    <property type="evidence" value="ECO:0007669"/>
    <property type="project" value="TreeGrafter"/>
</dbReference>
<dbReference type="PRINTS" id="PR01415">
    <property type="entry name" value="ANKYRIN"/>
</dbReference>
<dbReference type="PROSITE" id="PS50088">
    <property type="entry name" value="ANK_REPEAT"/>
    <property type="match status" value="4"/>
</dbReference>
<dbReference type="PANTHER" id="PTHR24136:SF55">
    <property type="entry name" value="ANKYRIN REPEAT AND SOCS BOX-CONTAINING 5A"/>
    <property type="match status" value="1"/>
</dbReference>
<feature type="repeat" description="ANK" evidence="6">
    <location>
        <begin position="27"/>
        <end position="59"/>
    </location>
</feature>
<dbReference type="InterPro" id="IPR051573">
    <property type="entry name" value="Ankyrin-SOCS_box_domain"/>
</dbReference>
<dbReference type="InterPro" id="IPR001496">
    <property type="entry name" value="SOCS_box"/>
</dbReference>
<keyword evidence="5 6" id="KW-0040">ANK repeat</keyword>
<evidence type="ECO:0000256" key="4">
    <source>
        <dbReference type="ARBA" id="ARBA00022786"/>
    </source>
</evidence>
<keyword evidence="4" id="KW-0833">Ubl conjugation pathway</keyword>
<dbReference type="FunFam" id="1.25.40.20:FF:000016">
    <property type="entry name" value="Ankyrin repeat and SOCS box containing 5"/>
    <property type="match status" value="1"/>
</dbReference>
<dbReference type="SMART" id="SM00969">
    <property type="entry name" value="SOCS_box"/>
    <property type="match status" value="1"/>
</dbReference>
<dbReference type="Proteomes" id="UP000823561">
    <property type="component" value="Chromosome 14"/>
</dbReference>
<dbReference type="Gene3D" id="1.25.40.20">
    <property type="entry name" value="Ankyrin repeat-containing domain"/>
    <property type="match status" value="1"/>
</dbReference>
<dbReference type="Pfam" id="PF12796">
    <property type="entry name" value="Ank_2"/>
    <property type="match status" value="2"/>
</dbReference>
<dbReference type="SUPFAM" id="SSF158235">
    <property type="entry name" value="SOCS box-like"/>
    <property type="match status" value="1"/>
</dbReference>
<evidence type="ECO:0000256" key="2">
    <source>
        <dbReference type="ARBA" id="ARBA00005949"/>
    </source>
</evidence>
<dbReference type="Gene3D" id="1.10.750.20">
    <property type="entry name" value="SOCS box"/>
    <property type="match status" value="1"/>
</dbReference>
<accession>A0AAV6G7G5</accession>
<dbReference type="PROSITE" id="PS50225">
    <property type="entry name" value="SOCS"/>
    <property type="match status" value="1"/>
</dbReference>
<dbReference type="FunFam" id="1.10.750.20:FF:000001">
    <property type="entry name" value="Ankyrin repeat and SOCS box containing 1"/>
    <property type="match status" value="1"/>
</dbReference>
<dbReference type="AlphaFoldDB" id="A0AAV6G7G5"/>
<sequence>MKAGDDDDKDVWNATAGIMEIDSGPWVDRTPLHDAAYHGRLLCLKTLIFQGHSVNALTIDHVSPLHEACIGNHVSCARALIDAGANVNLSTIDGVTPLLNSVIVGSVGCAESLLESGARPQAAATCQPSPLHEACARGHIKCVEALITWGADVDMDLPASGTPLYTSCRTRHPLCAKRLLDAGADVQLGTAMDTPLHMAAERDCTELVQLLLEFGADANVRNVEFKRPVESAPPGSLTEGFLLVYEATPRILSHLCRQRIRECAGRQRLHLLPSLPLPKALRNFVCFR</sequence>
<name>A0AAV6G7G5_9TELE</name>
<comment type="pathway">
    <text evidence="1">Protein modification; protein ubiquitination.</text>
</comment>
<dbReference type="GO" id="GO:0035556">
    <property type="term" value="P:intracellular signal transduction"/>
    <property type="evidence" value="ECO:0007669"/>
    <property type="project" value="InterPro"/>
</dbReference>
<keyword evidence="3" id="KW-0677">Repeat</keyword>
<dbReference type="PROSITE" id="PS50297">
    <property type="entry name" value="ANK_REP_REGION"/>
    <property type="match status" value="3"/>
</dbReference>
<feature type="repeat" description="ANK" evidence="6">
    <location>
        <begin position="129"/>
        <end position="158"/>
    </location>
</feature>
<comment type="similarity">
    <text evidence="2">Belongs to the ankyrin SOCS box (ASB) family.</text>
</comment>
<dbReference type="Pfam" id="PF07525">
    <property type="entry name" value="SOCS_box"/>
    <property type="match status" value="1"/>
</dbReference>
<evidence type="ECO:0000256" key="3">
    <source>
        <dbReference type="ARBA" id="ARBA00022737"/>
    </source>
</evidence>
<dbReference type="SUPFAM" id="SSF48403">
    <property type="entry name" value="Ankyrin repeat"/>
    <property type="match status" value="1"/>
</dbReference>
<organism evidence="8 9">
    <name type="scientific">Alosa alosa</name>
    <name type="common">allis shad</name>
    <dbReference type="NCBI Taxonomy" id="278164"/>
    <lineage>
        <taxon>Eukaryota</taxon>
        <taxon>Metazoa</taxon>
        <taxon>Chordata</taxon>
        <taxon>Craniata</taxon>
        <taxon>Vertebrata</taxon>
        <taxon>Euteleostomi</taxon>
        <taxon>Actinopterygii</taxon>
        <taxon>Neopterygii</taxon>
        <taxon>Teleostei</taxon>
        <taxon>Clupei</taxon>
        <taxon>Clupeiformes</taxon>
        <taxon>Clupeoidei</taxon>
        <taxon>Clupeidae</taxon>
        <taxon>Alosa</taxon>
    </lineage>
</organism>
<dbReference type="PANTHER" id="PTHR24136">
    <property type="entry name" value="SOWAH (DROSOPHILA) HOMOLOG"/>
    <property type="match status" value="1"/>
</dbReference>
<proteinExistence type="inferred from homology"/>
<reference evidence="8" key="1">
    <citation type="submission" date="2020-10" db="EMBL/GenBank/DDBJ databases">
        <title>Chromosome-scale genome assembly of the Allis shad, Alosa alosa.</title>
        <authorList>
            <person name="Margot Z."/>
            <person name="Christophe K."/>
            <person name="Cabau C."/>
            <person name="Louis A."/>
            <person name="Berthelot C."/>
            <person name="Parey E."/>
            <person name="Roest Crollius H."/>
            <person name="Montfort J."/>
            <person name="Robinson-Rechavi M."/>
            <person name="Bucao C."/>
            <person name="Bouchez O."/>
            <person name="Gislard M."/>
            <person name="Lluch J."/>
            <person name="Milhes M."/>
            <person name="Lampietro C."/>
            <person name="Lopez Roques C."/>
            <person name="Donnadieu C."/>
            <person name="Braasch I."/>
            <person name="Desvignes T."/>
            <person name="Postlethwait J."/>
            <person name="Bobe J."/>
            <person name="Guiguen Y."/>
        </authorList>
    </citation>
    <scope>NUCLEOTIDE SEQUENCE</scope>
    <source>
        <strain evidence="8">M-15738</strain>
        <tissue evidence="8">Blood</tissue>
    </source>
</reference>